<evidence type="ECO:0000259" key="2">
    <source>
        <dbReference type="SMART" id="SM00409"/>
    </source>
</evidence>
<dbReference type="Proteomes" id="UP001059041">
    <property type="component" value="Linkage Group LG25"/>
</dbReference>
<name>A0A9W7T666_TRIRA</name>
<dbReference type="AlphaFoldDB" id="A0A9W7T666"/>
<feature type="domain" description="Immunoglobulin" evidence="2">
    <location>
        <begin position="123"/>
        <end position="225"/>
    </location>
</feature>
<dbReference type="Pfam" id="PF07686">
    <property type="entry name" value="V-set"/>
    <property type="match status" value="2"/>
</dbReference>
<dbReference type="SUPFAM" id="SSF48726">
    <property type="entry name" value="Immunoglobulin"/>
    <property type="match status" value="3"/>
</dbReference>
<accession>A0A9W7T666</accession>
<evidence type="ECO:0000256" key="1">
    <source>
        <dbReference type="SAM" id="SignalP"/>
    </source>
</evidence>
<feature type="domain" description="Immunoglobulin" evidence="2">
    <location>
        <begin position="228"/>
        <end position="327"/>
    </location>
</feature>
<feature type="signal peptide" evidence="1">
    <location>
        <begin position="1"/>
        <end position="19"/>
    </location>
</feature>
<evidence type="ECO:0000313" key="3">
    <source>
        <dbReference type="EMBL" id="KAI7790776.1"/>
    </source>
</evidence>
<evidence type="ECO:0000313" key="4">
    <source>
        <dbReference type="Proteomes" id="UP001059041"/>
    </source>
</evidence>
<feature type="chain" id="PRO_5040819445" description="Immunoglobulin domain-containing protein" evidence="1">
    <location>
        <begin position="20"/>
        <end position="361"/>
    </location>
</feature>
<dbReference type="InterPro" id="IPR036179">
    <property type="entry name" value="Ig-like_dom_sf"/>
</dbReference>
<dbReference type="InterPro" id="IPR013106">
    <property type="entry name" value="Ig_V-set"/>
</dbReference>
<comment type="caution">
    <text evidence="3">The sequence shown here is derived from an EMBL/GenBank/DDBJ whole genome shotgun (WGS) entry which is preliminary data.</text>
</comment>
<reference evidence="3" key="1">
    <citation type="submission" date="2021-02" db="EMBL/GenBank/DDBJ databases">
        <title>Comparative genomics reveals that relaxation of natural selection precedes convergent phenotypic evolution of cavefish.</title>
        <authorList>
            <person name="Peng Z."/>
        </authorList>
    </citation>
    <scope>NUCLEOTIDE SEQUENCE</scope>
    <source>
        <tissue evidence="3">Muscle</tissue>
    </source>
</reference>
<feature type="domain" description="Immunoglobulin" evidence="2">
    <location>
        <begin position="19"/>
        <end position="116"/>
    </location>
</feature>
<dbReference type="SMART" id="SM00409">
    <property type="entry name" value="IG"/>
    <property type="match status" value="3"/>
</dbReference>
<dbReference type="PANTHER" id="PTHR21063:SF4">
    <property type="entry name" value="CD48 ANTIGEN-RELATED"/>
    <property type="match status" value="1"/>
</dbReference>
<dbReference type="EMBL" id="JAFHDT010000025">
    <property type="protein sequence ID" value="KAI7790776.1"/>
    <property type="molecule type" value="Genomic_DNA"/>
</dbReference>
<sequence>MKTISLLFTISLFINGVVTDEIKVGDGLSVTLHTNTVIQSNDVIEWRHRNELIAKLDRGSISVFNGSDGTFSDKLKINNQTGDLTIIDVTYKLNGEYRLQITGEKTTRKTFSDSVRIGYGSDMTSLAVMEGDSVILFTGFSENHDVIRWRFQNSPLAEISIKTKIISTHDDVHDGRFRDRLKLNYLSGYLTITNITTEDSGLYEVNINSNSGTHTIHQSYTVTVSDQVKTLSVMEGDSLNLHVDTPVQSYDFINWTFGPEKNPIVVINGGEFKLFSHRFRDRVQVNAQTGSLTITNITTEDPGLYQLQITNHQSKRSIDERFIVTVSTQDRSSDDVSSDVSSDLLNQEHKRITTEENIQWT</sequence>
<protein>
    <recommendedName>
        <fullName evidence="2">Immunoglobulin domain-containing protein</fullName>
    </recommendedName>
</protein>
<gene>
    <name evidence="3" type="ORF">IRJ41_000897</name>
</gene>
<proteinExistence type="predicted"/>
<keyword evidence="1" id="KW-0732">Signal</keyword>
<organism evidence="3 4">
    <name type="scientific">Triplophysa rosa</name>
    <name type="common">Cave loach</name>
    <dbReference type="NCBI Taxonomy" id="992332"/>
    <lineage>
        <taxon>Eukaryota</taxon>
        <taxon>Metazoa</taxon>
        <taxon>Chordata</taxon>
        <taxon>Craniata</taxon>
        <taxon>Vertebrata</taxon>
        <taxon>Euteleostomi</taxon>
        <taxon>Actinopterygii</taxon>
        <taxon>Neopterygii</taxon>
        <taxon>Teleostei</taxon>
        <taxon>Ostariophysi</taxon>
        <taxon>Cypriniformes</taxon>
        <taxon>Nemacheilidae</taxon>
        <taxon>Triplophysa</taxon>
    </lineage>
</organism>
<dbReference type="Gene3D" id="2.60.40.10">
    <property type="entry name" value="Immunoglobulins"/>
    <property type="match status" value="3"/>
</dbReference>
<keyword evidence="4" id="KW-1185">Reference proteome</keyword>
<dbReference type="PANTHER" id="PTHR21063">
    <property type="entry name" value="LFA-3"/>
    <property type="match status" value="1"/>
</dbReference>
<dbReference type="InterPro" id="IPR013783">
    <property type="entry name" value="Ig-like_fold"/>
</dbReference>
<dbReference type="InterPro" id="IPR003599">
    <property type="entry name" value="Ig_sub"/>
</dbReference>